<dbReference type="Pfam" id="PF01471">
    <property type="entry name" value="PG_binding_1"/>
    <property type="match status" value="1"/>
</dbReference>
<dbReference type="CDD" id="cd16913">
    <property type="entry name" value="YkuD_like"/>
    <property type="match status" value="1"/>
</dbReference>
<dbReference type="SUPFAM" id="SSF47090">
    <property type="entry name" value="PGBD-like"/>
    <property type="match status" value="1"/>
</dbReference>
<keyword evidence="10" id="KW-1185">Reference proteome</keyword>
<dbReference type="PANTHER" id="PTHR30582">
    <property type="entry name" value="L,D-TRANSPEPTIDASE"/>
    <property type="match status" value="1"/>
</dbReference>
<evidence type="ECO:0000256" key="7">
    <source>
        <dbReference type="SAM" id="MobiDB-lite"/>
    </source>
</evidence>
<dbReference type="GO" id="GO:0071555">
    <property type="term" value="P:cell wall organization"/>
    <property type="evidence" value="ECO:0007669"/>
    <property type="project" value="UniProtKB-UniRule"/>
</dbReference>
<dbReference type="RefSeq" id="WP_153573211.1">
    <property type="nucleotide sequence ID" value="NZ_CP045725.1"/>
</dbReference>
<dbReference type="GO" id="GO:0005576">
    <property type="term" value="C:extracellular region"/>
    <property type="evidence" value="ECO:0007669"/>
    <property type="project" value="TreeGrafter"/>
</dbReference>
<dbReference type="InterPro" id="IPR036366">
    <property type="entry name" value="PGBDSf"/>
</dbReference>
<dbReference type="EMBL" id="CP045725">
    <property type="protein sequence ID" value="QGF24682.1"/>
    <property type="molecule type" value="Genomic_DNA"/>
</dbReference>
<evidence type="ECO:0000313" key="9">
    <source>
        <dbReference type="EMBL" id="QGF24682.1"/>
    </source>
</evidence>
<feature type="active site" description="Proton donor/acceptor" evidence="6">
    <location>
        <position position="256"/>
    </location>
</feature>
<dbReference type="GO" id="GO:0018104">
    <property type="term" value="P:peptidoglycan-protein cross-linking"/>
    <property type="evidence" value="ECO:0007669"/>
    <property type="project" value="TreeGrafter"/>
</dbReference>
<dbReference type="SUPFAM" id="SSF141523">
    <property type="entry name" value="L,D-transpeptidase catalytic domain-like"/>
    <property type="match status" value="1"/>
</dbReference>
<dbReference type="UniPathway" id="UPA00219"/>
<evidence type="ECO:0000256" key="2">
    <source>
        <dbReference type="ARBA" id="ARBA00022679"/>
    </source>
</evidence>
<dbReference type="InterPro" id="IPR005490">
    <property type="entry name" value="LD_TPept_cat_dom"/>
</dbReference>
<dbReference type="Gene3D" id="2.40.440.10">
    <property type="entry name" value="L,D-transpeptidase catalytic domain-like"/>
    <property type="match status" value="1"/>
</dbReference>
<dbReference type="KEGG" id="rain:Rai3103_14740"/>
<sequence length="299" mass="31213">MSTEGRIRGGLVGLVTALVLLVSACAPPTMTGSAATPGPDAVSSVTSSSTPEPESTATPSPATATPSQDATPSPTPTQSPSPAAPAAGPALMSRGSSGSGVKDLQARLKQIGWFSGNVTGFYGDATVTAVSGFQARRGLPVTGNVDQATLDRLRSMTRTPTAAELSNTTTTTSSTAGLDPRCLTGRAICISKSRRQLVWVVDGVPRMRMDVRFGSELTPTREGSFQVEWKARDWVSTIYHTPMPFSMFFSGGQAVHYSADFAARGYNGSSHGCVNVRDYIGIAALFDQVQVGDAVIVYQ</sequence>
<feature type="domain" description="L,D-TPase catalytic" evidence="8">
    <location>
        <begin position="186"/>
        <end position="298"/>
    </location>
</feature>
<dbReference type="Gene3D" id="1.10.101.10">
    <property type="entry name" value="PGBD-like superfamily/PGBD"/>
    <property type="match status" value="1"/>
</dbReference>
<keyword evidence="2" id="KW-0808">Transferase</keyword>
<dbReference type="GO" id="GO:0008360">
    <property type="term" value="P:regulation of cell shape"/>
    <property type="evidence" value="ECO:0007669"/>
    <property type="project" value="UniProtKB-UniRule"/>
</dbReference>
<dbReference type="InterPro" id="IPR002477">
    <property type="entry name" value="Peptidoglycan-bd-like"/>
</dbReference>
<dbReference type="InterPro" id="IPR036365">
    <property type="entry name" value="PGBD-like_sf"/>
</dbReference>
<dbReference type="PANTHER" id="PTHR30582:SF33">
    <property type="entry name" value="EXPORTED PROTEIN"/>
    <property type="match status" value="1"/>
</dbReference>
<evidence type="ECO:0000259" key="8">
    <source>
        <dbReference type="PROSITE" id="PS52029"/>
    </source>
</evidence>
<evidence type="ECO:0000256" key="4">
    <source>
        <dbReference type="ARBA" id="ARBA00022984"/>
    </source>
</evidence>
<feature type="region of interest" description="Disordered" evidence="7">
    <location>
        <begin position="30"/>
        <end position="100"/>
    </location>
</feature>
<gene>
    <name evidence="9" type="ORF">Rai3103_14740</name>
</gene>
<dbReference type="AlphaFoldDB" id="A0A5Q2FCN4"/>
<protein>
    <submittedName>
        <fullName evidence="9">L,D-transpeptidase family protein</fullName>
    </submittedName>
</protein>
<dbReference type="InterPro" id="IPR050979">
    <property type="entry name" value="LD-transpeptidase"/>
</dbReference>
<dbReference type="Pfam" id="PF03734">
    <property type="entry name" value="YkuD"/>
    <property type="match status" value="1"/>
</dbReference>
<dbReference type="InterPro" id="IPR038063">
    <property type="entry name" value="Transpep_catalytic_dom"/>
</dbReference>
<feature type="compositionally biased region" description="Low complexity" evidence="7">
    <location>
        <begin position="38"/>
        <end position="72"/>
    </location>
</feature>
<evidence type="ECO:0000256" key="1">
    <source>
        <dbReference type="ARBA" id="ARBA00004752"/>
    </source>
</evidence>
<dbReference type="Proteomes" id="UP000386847">
    <property type="component" value="Chromosome"/>
</dbReference>
<comment type="pathway">
    <text evidence="1 6">Cell wall biogenesis; peptidoglycan biosynthesis.</text>
</comment>
<keyword evidence="3 6" id="KW-0133">Cell shape</keyword>
<dbReference type="GO" id="GO:0071972">
    <property type="term" value="F:peptidoglycan L,D-transpeptidase activity"/>
    <property type="evidence" value="ECO:0007669"/>
    <property type="project" value="TreeGrafter"/>
</dbReference>
<keyword evidence="4 6" id="KW-0573">Peptidoglycan synthesis</keyword>
<evidence type="ECO:0000256" key="6">
    <source>
        <dbReference type="PROSITE-ProRule" id="PRU01373"/>
    </source>
</evidence>
<dbReference type="PROSITE" id="PS52029">
    <property type="entry name" value="LD_TPASE"/>
    <property type="match status" value="1"/>
</dbReference>
<reference evidence="9 10" key="1">
    <citation type="submission" date="2019-10" db="EMBL/GenBank/DDBJ databases">
        <title>Genomic analysis of Raineyella sp. CBA3103.</title>
        <authorList>
            <person name="Roh S.W."/>
        </authorList>
    </citation>
    <scope>NUCLEOTIDE SEQUENCE [LARGE SCALE GENOMIC DNA]</scope>
    <source>
        <strain evidence="9 10">CBA3103</strain>
    </source>
</reference>
<name>A0A5Q2FCN4_9ACTN</name>
<keyword evidence="5 6" id="KW-0961">Cell wall biogenesis/degradation</keyword>
<dbReference type="GO" id="GO:0016740">
    <property type="term" value="F:transferase activity"/>
    <property type="evidence" value="ECO:0007669"/>
    <property type="project" value="UniProtKB-KW"/>
</dbReference>
<proteinExistence type="predicted"/>
<dbReference type="PROSITE" id="PS51257">
    <property type="entry name" value="PROKAR_LIPOPROTEIN"/>
    <property type="match status" value="1"/>
</dbReference>
<evidence type="ECO:0000256" key="3">
    <source>
        <dbReference type="ARBA" id="ARBA00022960"/>
    </source>
</evidence>
<feature type="active site" description="Nucleophile" evidence="6">
    <location>
        <position position="273"/>
    </location>
</feature>
<organism evidence="9 10">
    <name type="scientific">Raineyella fluvialis</name>
    <dbReference type="NCBI Taxonomy" id="2662261"/>
    <lineage>
        <taxon>Bacteria</taxon>
        <taxon>Bacillati</taxon>
        <taxon>Actinomycetota</taxon>
        <taxon>Actinomycetes</taxon>
        <taxon>Propionibacteriales</taxon>
        <taxon>Propionibacteriaceae</taxon>
        <taxon>Raineyella</taxon>
    </lineage>
</organism>
<evidence type="ECO:0000313" key="10">
    <source>
        <dbReference type="Proteomes" id="UP000386847"/>
    </source>
</evidence>
<feature type="compositionally biased region" description="Pro residues" evidence="7">
    <location>
        <begin position="73"/>
        <end position="83"/>
    </location>
</feature>
<accession>A0A5Q2FCN4</accession>
<evidence type="ECO:0000256" key="5">
    <source>
        <dbReference type="ARBA" id="ARBA00023316"/>
    </source>
</evidence>